<dbReference type="PANTHER" id="PTHR21192:SF2">
    <property type="entry name" value="NADH DEHYDROGENASE [UBIQUINONE] 1 ALPHA SUBCOMPLEX ASSEMBLY FACTOR 3"/>
    <property type="match status" value="1"/>
</dbReference>
<dbReference type="Proteomes" id="UP000010816">
    <property type="component" value="Chromosome"/>
</dbReference>
<keyword evidence="2" id="KW-1185">Reference proteome</keyword>
<gene>
    <name evidence="1" type="ORF">Thimo_1095</name>
</gene>
<dbReference type="InterPro" id="IPR036748">
    <property type="entry name" value="MTH938-like_sf"/>
</dbReference>
<accession>L0GX66</accession>
<name>L0GX66_9GAMM</name>
<dbReference type="AlphaFoldDB" id="L0GX66"/>
<reference evidence="1 2" key="1">
    <citation type="submission" date="2011-09" db="EMBL/GenBank/DDBJ databases">
        <title>Complete sequence of chromosome of Thioflavicoccus mobilis 8321.</title>
        <authorList>
            <consortium name="US DOE Joint Genome Institute"/>
            <person name="Lucas S."/>
            <person name="Han J."/>
            <person name="Lapidus A."/>
            <person name="Cheng J.-F."/>
            <person name="Goodwin L."/>
            <person name="Pitluck S."/>
            <person name="Peters L."/>
            <person name="Ovchinnikova G."/>
            <person name="Lu M."/>
            <person name="Detter J.C."/>
            <person name="Han C."/>
            <person name="Tapia R."/>
            <person name="Land M."/>
            <person name="Hauser L."/>
            <person name="Kyrpides N."/>
            <person name="Ivanova N."/>
            <person name="Pagani I."/>
            <person name="Vogl K."/>
            <person name="Liu Z."/>
            <person name="Imhoff J."/>
            <person name="Thiel V."/>
            <person name="Frigaard N.-U."/>
            <person name="Bryant D."/>
            <person name="Woyke T."/>
        </authorList>
    </citation>
    <scope>NUCLEOTIDE SEQUENCE [LARGE SCALE GENOMIC DNA]</scope>
    <source>
        <strain evidence="1 2">8321</strain>
    </source>
</reference>
<dbReference type="PATRIC" id="fig|765912.4.peg.1058"/>
<dbReference type="HOGENOM" id="CLU_074390_2_1_6"/>
<protein>
    <submittedName>
        <fullName evidence="1">Uncharacterized protein</fullName>
    </submittedName>
</protein>
<organism evidence="1 2">
    <name type="scientific">Thioflavicoccus mobilis 8321</name>
    <dbReference type="NCBI Taxonomy" id="765912"/>
    <lineage>
        <taxon>Bacteria</taxon>
        <taxon>Pseudomonadati</taxon>
        <taxon>Pseudomonadota</taxon>
        <taxon>Gammaproteobacteria</taxon>
        <taxon>Chromatiales</taxon>
        <taxon>Chromatiaceae</taxon>
        <taxon>Thioflavicoccus</taxon>
    </lineage>
</organism>
<dbReference type="KEGG" id="tmb:Thimo_1095"/>
<dbReference type="PANTHER" id="PTHR21192">
    <property type="entry name" value="NUCLEAR PROTEIN E3-3"/>
    <property type="match status" value="1"/>
</dbReference>
<dbReference type="Pfam" id="PF04430">
    <property type="entry name" value="DUF498"/>
    <property type="match status" value="1"/>
</dbReference>
<sequence length="139" mass="14668">MTGDLSLPTGFGYGASMRFAEADGADGYLIQGYEPGAIRIAGQTYREGLIVTPRRLVPGWGPVAAAQLTPADVEALLDFAPQVILLGTGERQVFPAATLLTAAHKRRIGIEVMDTGAACRTYNILVGEGRDVVAGLMMM</sequence>
<proteinExistence type="predicted"/>
<dbReference type="SUPFAM" id="SSF64076">
    <property type="entry name" value="MTH938-like"/>
    <property type="match status" value="1"/>
</dbReference>
<evidence type="ECO:0000313" key="2">
    <source>
        <dbReference type="Proteomes" id="UP000010816"/>
    </source>
</evidence>
<dbReference type="EMBL" id="CP003051">
    <property type="protein sequence ID" value="AGA89899.1"/>
    <property type="molecule type" value="Genomic_DNA"/>
</dbReference>
<dbReference type="eggNOG" id="COG3737">
    <property type="taxonomic scope" value="Bacteria"/>
</dbReference>
<dbReference type="STRING" id="765912.Thimo_1095"/>
<evidence type="ECO:0000313" key="1">
    <source>
        <dbReference type="EMBL" id="AGA89899.1"/>
    </source>
</evidence>
<dbReference type="InterPro" id="IPR007523">
    <property type="entry name" value="NDUFAF3/AAMDC"/>
</dbReference>
<dbReference type="Gene3D" id="3.40.1230.10">
    <property type="entry name" value="MTH938-like"/>
    <property type="match status" value="1"/>
</dbReference>
<dbReference type="CDD" id="cd05560">
    <property type="entry name" value="Xcc1710_like"/>
    <property type="match status" value="1"/>
</dbReference>